<sequence length="41" mass="5080">MVFFHYNLFFIFEIGDFEFKGKPTSNFHIENEESFIRFQIL</sequence>
<accession>V6IGC5</accession>
<name>V6IGC5_9LEPT</name>
<evidence type="ECO:0000313" key="1">
    <source>
        <dbReference type="EMBL" id="EQA64833.1"/>
    </source>
</evidence>
<dbReference type="EMBL" id="AHMT02000001">
    <property type="protein sequence ID" value="EQA64833.1"/>
    <property type="molecule type" value="Genomic_DNA"/>
</dbReference>
<keyword evidence="2" id="KW-1185">Reference proteome</keyword>
<dbReference type="AlphaFoldDB" id="V6IGC5"/>
<dbReference type="Proteomes" id="UP000018747">
    <property type="component" value="Unassembled WGS sequence"/>
</dbReference>
<reference evidence="1" key="1">
    <citation type="submission" date="2013-05" db="EMBL/GenBank/DDBJ databases">
        <authorList>
            <person name="Harkins D.M."/>
            <person name="Durkin A.S."/>
            <person name="Brinkac L.M."/>
            <person name="Haft D.H."/>
            <person name="Selengut J.D."/>
            <person name="Sanka R."/>
            <person name="DePew J."/>
            <person name="Purushe J."/>
            <person name="Hartskeerl R.A."/>
            <person name="Ahmed A."/>
            <person name="van der Linden H."/>
            <person name="Goris M.G.A."/>
            <person name="Vinetz J.M."/>
            <person name="Sutton G.G."/>
            <person name="Nierman W.C."/>
            <person name="Fouts D.E."/>
        </authorList>
    </citation>
    <scope>NUCLEOTIDE SEQUENCE [LARGE SCALE GENOMIC DNA]</scope>
    <source>
        <strain evidence="1">L 60</strain>
    </source>
</reference>
<protein>
    <submittedName>
        <fullName evidence="1">Uncharacterized protein</fullName>
    </submittedName>
</protein>
<proteinExistence type="predicted"/>
<comment type="caution">
    <text evidence="1">The sequence shown here is derived from an EMBL/GenBank/DDBJ whole genome shotgun (WGS) entry which is preliminary data.</text>
</comment>
<organism evidence="1 2">
    <name type="scientific">Leptospira alexanderi serovar Manhao 3 str. L 60</name>
    <dbReference type="NCBI Taxonomy" id="1049759"/>
    <lineage>
        <taxon>Bacteria</taxon>
        <taxon>Pseudomonadati</taxon>
        <taxon>Spirochaetota</taxon>
        <taxon>Spirochaetia</taxon>
        <taxon>Leptospirales</taxon>
        <taxon>Leptospiraceae</taxon>
        <taxon>Leptospira</taxon>
    </lineage>
</organism>
<evidence type="ECO:0000313" key="2">
    <source>
        <dbReference type="Proteomes" id="UP000018747"/>
    </source>
</evidence>
<gene>
    <name evidence="1" type="ORF">LEP1GSC062_2358</name>
</gene>